<dbReference type="EMBL" id="LT985188">
    <property type="protein sequence ID" value="SPD86804.1"/>
    <property type="molecule type" value="Genomic_DNA"/>
</dbReference>
<feature type="domain" description="Arginine repressor C-terminal" evidence="11">
    <location>
        <begin position="91"/>
        <end position="155"/>
    </location>
</feature>
<evidence type="ECO:0000313" key="13">
    <source>
        <dbReference type="Proteomes" id="UP000238164"/>
    </source>
</evidence>
<keyword evidence="8" id="KW-0028">Amino-acid biosynthesis</keyword>
<evidence type="ECO:0000256" key="2">
    <source>
        <dbReference type="ARBA" id="ARBA00008316"/>
    </source>
</evidence>
<feature type="domain" description="Arginine repressor DNA-binding" evidence="10">
    <location>
        <begin position="9"/>
        <end position="75"/>
    </location>
</feature>
<keyword evidence="7 8" id="KW-0804">Transcription</keyword>
<dbReference type="InterPro" id="IPR020899">
    <property type="entry name" value="Arg_repress_C"/>
</dbReference>
<dbReference type="GO" id="GO:0006526">
    <property type="term" value="P:L-arginine biosynthetic process"/>
    <property type="evidence" value="ECO:0007669"/>
    <property type="project" value="UniProtKB-UniPathway"/>
</dbReference>
<dbReference type="PANTHER" id="PTHR34471">
    <property type="entry name" value="ARGININE REPRESSOR"/>
    <property type="match status" value="1"/>
</dbReference>
<dbReference type="GO" id="GO:0003677">
    <property type="term" value="F:DNA binding"/>
    <property type="evidence" value="ECO:0007669"/>
    <property type="project" value="UniProtKB-KW"/>
</dbReference>
<dbReference type="GO" id="GO:0034618">
    <property type="term" value="F:arginine binding"/>
    <property type="evidence" value="ECO:0007669"/>
    <property type="project" value="InterPro"/>
</dbReference>
<dbReference type="NCBIfam" id="TIGR01529">
    <property type="entry name" value="argR_whole"/>
    <property type="match status" value="1"/>
</dbReference>
<evidence type="ECO:0000256" key="1">
    <source>
        <dbReference type="ARBA" id="ARBA00004496"/>
    </source>
</evidence>
<dbReference type="Pfam" id="PF02863">
    <property type="entry name" value="Arg_repressor_C"/>
    <property type="match status" value="1"/>
</dbReference>
<evidence type="ECO:0000256" key="6">
    <source>
        <dbReference type="ARBA" id="ARBA00023125"/>
    </source>
</evidence>
<comment type="subcellular location">
    <subcellularLocation>
        <location evidence="1 8">Cytoplasm</location>
    </subcellularLocation>
</comment>
<dbReference type="OrthoDB" id="7060358at2"/>
<dbReference type="Gene3D" id="3.30.1360.40">
    <property type="match status" value="1"/>
</dbReference>
<dbReference type="InterPro" id="IPR036251">
    <property type="entry name" value="Arg_repress_C_sf"/>
</dbReference>
<dbReference type="RefSeq" id="WP_105185683.1">
    <property type="nucleotide sequence ID" value="NZ_BAAAGO010000022.1"/>
</dbReference>
<dbReference type="HAMAP" id="MF_00173">
    <property type="entry name" value="Arg_repressor"/>
    <property type="match status" value="1"/>
</dbReference>
<evidence type="ECO:0000256" key="9">
    <source>
        <dbReference type="NCBIfam" id="TIGR01529"/>
    </source>
</evidence>
<evidence type="ECO:0000259" key="11">
    <source>
        <dbReference type="Pfam" id="PF02863"/>
    </source>
</evidence>
<dbReference type="GO" id="GO:1900079">
    <property type="term" value="P:regulation of arginine biosynthetic process"/>
    <property type="evidence" value="ECO:0007669"/>
    <property type="project" value="UniProtKB-UniRule"/>
</dbReference>
<organism evidence="12 13">
    <name type="scientific">Micropruina glycogenica</name>
    <dbReference type="NCBI Taxonomy" id="75385"/>
    <lineage>
        <taxon>Bacteria</taxon>
        <taxon>Bacillati</taxon>
        <taxon>Actinomycetota</taxon>
        <taxon>Actinomycetes</taxon>
        <taxon>Propionibacteriales</taxon>
        <taxon>Nocardioidaceae</taxon>
        <taxon>Micropruina</taxon>
    </lineage>
</organism>
<dbReference type="AlphaFoldDB" id="A0A2N9JHA8"/>
<evidence type="ECO:0000313" key="12">
    <source>
        <dbReference type="EMBL" id="SPD86804.1"/>
    </source>
</evidence>
<dbReference type="KEGG" id="mgg:MPLG2_1777"/>
<comment type="function">
    <text evidence="8">Regulates arginine biosynthesis genes.</text>
</comment>
<dbReference type="InterPro" id="IPR001669">
    <property type="entry name" value="Arg_repress"/>
</dbReference>
<keyword evidence="13" id="KW-1185">Reference proteome</keyword>
<evidence type="ECO:0000256" key="3">
    <source>
        <dbReference type="ARBA" id="ARBA00022490"/>
    </source>
</evidence>
<dbReference type="GO" id="GO:0003700">
    <property type="term" value="F:DNA-binding transcription factor activity"/>
    <property type="evidence" value="ECO:0007669"/>
    <property type="project" value="UniProtKB-UniRule"/>
</dbReference>
<comment type="pathway">
    <text evidence="8">Amino-acid biosynthesis; L-arginine biosynthesis [regulation].</text>
</comment>
<dbReference type="Gene3D" id="1.10.10.10">
    <property type="entry name" value="Winged helix-like DNA-binding domain superfamily/Winged helix DNA-binding domain"/>
    <property type="match status" value="1"/>
</dbReference>
<protein>
    <recommendedName>
        <fullName evidence="8 9">Arginine repressor</fullName>
    </recommendedName>
</protein>
<dbReference type="PRINTS" id="PR01467">
    <property type="entry name" value="ARGREPRESSOR"/>
</dbReference>
<dbReference type="Proteomes" id="UP000238164">
    <property type="component" value="Chromosome 1"/>
</dbReference>
<keyword evidence="4 8" id="KW-0678">Repressor</keyword>
<proteinExistence type="inferred from homology"/>
<gene>
    <name evidence="8 12" type="primary">argR</name>
    <name evidence="12" type="ORF">MPLG2_1777</name>
</gene>
<evidence type="ECO:0000256" key="5">
    <source>
        <dbReference type="ARBA" id="ARBA00023015"/>
    </source>
</evidence>
<dbReference type="InterPro" id="IPR020900">
    <property type="entry name" value="Arg_repress_DNA-bd"/>
</dbReference>
<dbReference type="PANTHER" id="PTHR34471:SF1">
    <property type="entry name" value="ARGININE REPRESSOR"/>
    <property type="match status" value="1"/>
</dbReference>
<dbReference type="InterPro" id="IPR036390">
    <property type="entry name" value="WH_DNA-bd_sf"/>
</dbReference>
<evidence type="ECO:0000256" key="8">
    <source>
        <dbReference type="HAMAP-Rule" id="MF_00173"/>
    </source>
</evidence>
<accession>A0A2N9JHA8</accession>
<dbReference type="GO" id="GO:0005737">
    <property type="term" value="C:cytoplasm"/>
    <property type="evidence" value="ECO:0007669"/>
    <property type="project" value="UniProtKB-SubCell"/>
</dbReference>
<dbReference type="Pfam" id="PF01316">
    <property type="entry name" value="Arg_repressor"/>
    <property type="match status" value="1"/>
</dbReference>
<keyword evidence="5 8" id="KW-0805">Transcription regulation</keyword>
<evidence type="ECO:0000256" key="7">
    <source>
        <dbReference type="ARBA" id="ARBA00023163"/>
    </source>
</evidence>
<evidence type="ECO:0000259" key="10">
    <source>
        <dbReference type="Pfam" id="PF01316"/>
    </source>
</evidence>
<dbReference type="GO" id="GO:0051259">
    <property type="term" value="P:protein complex oligomerization"/>
    <property type="evidence" value="ECO:0007669"/>
    <property type="project" value="InterPro"/>
</dbReference>
<comment type="similarity">
    <text evidence="2 8">Belongs to the ArgR family.</text>
</comment>
<keyword evidence="6 8" id="KW-0238">DNA-binding</keyword>
<sequence>MTEQRTPQTKTARQARIVELITRQSVRSQTELVQLLAAEGVVVTQGTLSKDLVDVGAVRVRQGDGDLGYALLAAERASDSTATVRLSRLCAELLVSAEGSANLAVLRTPPGAAQFFASAIDRVALPEVLGTIAGDDTIAVITRDPAGGSRLAETMLAMSHNPRTE</sequence>
<dbReference type="NCBIfam" id="NF002880">
    <property type="entry name" value="PRK03341.1"/>
    <property type="match status" value="1"/>
</dbReference>
<reference evidence="12 13" key="1">
    <citation type="submission" date="2018-02" db="EMBL/GenBank/DDBJ databases">
        <authorList>
            <person name="Cohen D.B."/>
            <person name="Kent A.D."/>
        </authorList>
    </citation>
    <scope>NUCLEOTIDE SEQUENCE [LARGE SCALE GENOMIC DNA]</scope>
    <source>
        <strain evidence="12">1</strain>
    </source>
</reference>
<evidence type="ECO:0000256" key="4">
    <source>
        <dbReference type="ARBA" id="ARBA00022491"/>
    </source>
</evidence>
<keyword evidence="8" id="KW-0055">Arginine biosynthesis</keyword>
<dbReference type="SUPFAM" id="SSF46785">
    <property type="entry name" value="Winged helix' DNA-binding domain"/>
    <property type="match status" value="1"/>
</dbReference>
<dbReference type="UniPathway" id="UPA00068"/>
<dbReference type="InterPro" id="IPR036388">
    <property type="entry name" value="WH-like_DNA-bd_sf"/>
</dbReference>
<name>A0A2N9JHA8_9ACTN</name>
<keyword evidence="3 8" id="KW-0963">Cytoplasm</keyword>
<dbReference type="SUPFAM" id="SSF55252">
    <property type="entry name" value="C-terminal domain of arginine repressor"/>
    <property type="match status" value="1"/>
</dbReference>